<proteinExistence type="predicted"/>
<accession>A0A383A5C4</accession>
<evidence type="ECO:0000313" key="1">
    <source>
        <dbReference type="EMBL" id="SVE02759.1"/>
    </source>
</evidence>
<protein>
    <submittedName>
        <fullName evidence="1">Uncharacterized protein</fullName>
    </submittedName>
</protein>
<reference evidence="1" key="1">
    <citation type="submission" date="2018-05" db="EMBL/GenBank/DDBJ databases">
        <authorList>
            <person name="Lanie J.A."/>
            <person name="Ng W.-L."/>
            <person name="Kazmierczak K.M."/>
            <person name="Andrzejewski T.M."/>
            <person name="Davidsen T.M."/>
            <person name="Wayne K.J."/>
            <person name="Tettelin H."/>
            <person name="Glass J.I."/>
            <person name="Rusch D."/>
            <person name="Podicherti R."/>
            <person name="Tsui H.-C.T."/>
            <person name="Winkler M.E."/>
        </authorList>
    </citation>
    <scope>NUCLEOTIDE SEQUENCE</scope>
</reference>
<name>A0A383A5C4_9ZZZZ</name>
<dbReference type="AlphaFoldDB" id="A0A383A5C4"/>
<gene>
    <name evidence="1" type="ORF">METZ01_LOCUS455613</name>
</gene>
<dbReference type="EMBL" id="UINC01189185">
    <property type="protein sequence ID" value="SVE02759.1"/>
    <property type="molecule type" value="Genomic_DNA"/>
</dbReference>
<organism evidence="1">
    <name type="scientific">marine metagenome</name>
    <dbReference type="NCBI Taxonomy" id="408172"/>
    <lineage>
        <taxon>unclassified sequences</taxon>
        <taxon>metagenomes</taxon>
        <taxon>ecological metagenomes</taxon>
    </lineage>
</organism>
<feature type="non-terminal residue" evidence="1">
    <location>
        <position position="1"/>
    </location>
</feature>
<sequence length="44" mass="4979">VAESLDSPVDYRSKNTKGMVHSALKELNSPLFVWVTKKLIPLYC</sequence>